<dbReference type="Pfam" id="PF00355">
    <property type="entry name" value="Rieske"/>
    <property type="match status" value="1"/>
</dbReference>
<reference evidence="8" key="1">
    <citation type="submission" date="2022-05" db="EMBL/GenBank/DDBJ databases">
        <title>Sphingomonas sp. strain MG17 Genome sequencing and assembly.</title>
        <authorList>
            <person name="Kim I."/>
        </authorList>
    </citation>
    <scope>NUCLEOTIDE SEQUENCE</scope>
    <source>
        <strain evidence="8">MG17</strain>
    </source>
</reference>
<dbReference type="EMBL" id="JAMLDX010000022">
    <property type="protein sequence ID" value="MCP3732730.1"/>
    <property type="molecule type" value="Genomic_DNA"/>
</dbReference>
<dbReference type="CDD" id="cd03469">
    <property type="entry name" value="Rieske_RO_Alpha_N"/>
    <property type="match status" value="1"/>
</dbReference>
<evidence type="ECO:0000313" key="9">
    <source>
        <dbReference type="Proteomes" id="UP001139451"/>
    </source>
</evidence>
<keyword evidence="9" id="KW-1185">Reference proteome</keyword>
<dbReference type="Proteomes" id="UP001139451">
    <property type="component" value="Unassembled WGS sequence"/>
</dbReference>
<dbReference type="RefSeq" id="WP_254296382.1">
    <property type="nucleotide sequence ID" value="NZ_JAMLDX010000022.1"/>
</dbReference>
<comment type="caution">
    <text evidence="8">The sequence shown here is derived from an EMBL/GenBank/DDBJ whole genome shotgun (WGS) entry which is preliminary data.</text>
</comment>
<evidence type="ECO:0000256" key="4">
    <source>
        <dbReference type="ARBA" id="ARBA00023002"/>
    </source>
</evidence>
<dbReference type="PRINTS" id="PR00090">
    <property type="entry name" value="RNGDIOXGNASE"/>
</dbReference>
<keyword evidence="8" id="KW-0223">Dioxygenase</keyword>
<protein>
    <submittedName>
        <fullName evidence="8">Aromatic ring-hydroxylating dioxygenase subunit alpha</fullName>
    </submittedName>
</protein>
<gene>
    <name evidence="8" type="ORF">M9978_20130</name>
</gene>
<evidence type="ECO:0000256" key="1">
    <source>
        <dbReference type="ARBA" id="ARBA00001962"/>
    </source>
</evidence>
<dbReference type="InterPro" id="IPR036922">
    <property type="entry name" value="Rieske_2Fe-2S_sf"/>
</dbReference>
<organism evidence="8 9">
    <name type="scientific">Sphingomonas tagetis</name>
    <dbReference type="NCBI Taxonomy" id="2949092"/>
    <lineage>
        <taxon>Bacteria</taxon>
        <taxon>Pseudomonadati</taxon>
        <taxon>Pseudomonadota</taxon>
        <taxon>Alphaproteobacteria</taxon>
        <taxon>Sphingomonadales</taxon>
        <taxon>Sphingomonadaceae</taxon>
        <taxon>Sphingomonas</taxon>
    </lineage>
</organism>
<dbReference type="GO" id="GO:0051537">
    <property type="term" value="F:2 iron, 2 sulfur cluster binding"/>
    <property type="evidence" value="ECO:0007669"/>
    <property type="project" value="UniProtKB-KW"/>
</dbReference>
<keyword evidence="6" id="KW-0411">Iron-sulfur</keyword>
<evidence type="ECO:0000256" key="3">
    <source>
        <dbReference type="ARBA" id="ARBA00022723"/>
    </source>
</evidence>
<dbReference type="SUPFAM" id="SSF50022">
    <property type="entry name" value="ISP domain"/>
    <property type="match status" value="1"/>
</dbReference>
<evidence type="ECO:0000313" key="8">
    <source>
        <dbReference type="EMBL" id="MCP3732730.1"/>
    </source>
</evidence>
<evidence type="ECO:0000256" key="2">
    <source>
        <dbReference type="ARBA" id="ARBA00022714"/>
    </source>
</evidence>
<dbReference type="InterPro" id="IPR015879">
    <property type="entry name" value="Ring_hydroxy_dOase_asu_C_dom"/>
</dbReference>
<proteinExistence type="predicted"/>
<dbReference type="AlphaFoldDB" id="A0A9X2KND0"/>
<evidence type="ECO:0000256" key="5">
    <source>
        <dbReference type="ARBA" id="ARBA00023004"/>
    </source>
</evidence>
<feature type="domain" description="Rieske" evidence="7">
    <location>
        <begin position="52"/>
        <end position="156"/>
    </location>
</feature>
<dbReference type="PROSITE" id="PS51296">
    <property type="entry name" value="RIESKE"/>
    <property type="match status" value="1"/>
</dbReference>
<dbReference type="GO" id="GO:0005506">
    <property type="term" value="F:iron ion binding"/>
    <property type="evidence" value="ECO:0007669"/>
    <property type="project" value="InterPro"/>
</dbReference>
<comment type="cofactor">
    <cofactor evidence="1">
        <name>Fe cation</name>
        <dbReference type="ChEBI" id="CHEBI:24875"/>
    </cofactor>
</comment>
<evidence type="ECO:0000259" key="7">
    <source>
        <dbReference type="PROSITE" id="PS51296"/>
    </source>
</evidence>
<dbReference type="Gene3D" id="3.90.380.10">
    <property type="entry name" value="Naphthalene 1,2-dioxygenase Alpha Subunit, Chain A, domain 1"/>
    <property type="match status" value="1"/>
</dbReference>
<dbReference type="InterPro" id="IPR001663">
    <property type="entry name" value="Rng_hydr_dOase-A"/>
</dbReference>
<dbReference type="Gene3D" id="2.102.10.10">
    <property type="entry name" value="Rieske [2Fe-2S] iron-sulphur domain"/>
    <property type="match status" value="1"/>
</dbReference>
<keyword evidence="5" id="KW-0408">Iron</keyword>
<evidence type="ECO:0000256" key="6">
    <source>
        <dbReference type="ARBA" id="ARBA00023014"/>
    </source>
</evidence>
<sequence length="414" mass="46399">MLTKQEWTADRRAGFAALLGRQRPGWSLEQPFYLDPTIYALERELWFPRQWIVMAHVSELPRRGDRIVRDLFGEEIIIVNAGTDGFHAFYNVCTHRGSRICRDETRTPNLVCPYHAWGFRLTGELLSGRDLPEGADKAELGLHRIGVREAGGLIFCGLDEESLPDLAPALDTLLPALRHHGFHNARIAERRSYPTSANWKLVLENFFECYHCRPSHPEYFRMNGHVAATAVSDEVAAAEWEGGVSAWREQAVAPALDRVVRHAGDIDEVKYSLYRQPIGLGRDTQSHDGKPIAPLMGDFTHYDGGETAMHLGRLSFAGCYNDHAVIFQFMPRGVEETNVVATWLVDADADPGTLDIGSLTFMWDVTTKQDKRIIEDNAAGVRSRAYRPGPYTALESQSASFVASYLEIMGRLVG</sequence>
<dbReference type="PANTHER" id="PTHR43756">
    <property type="entry name" value="CHOLINE MONOOXYGENASE, CHLOROPLASTIC"/>
    <property type="match status" value="1"/>
</dbReference>
<dbReference type="SUPFAM" id="SSF55961">
    <property type="entry name" value="Bet v1-like"/>
    <property type="match status" value="1"/>
</dbReference>
<name>A0A9X2KND0_9SPHN</name>
<keyword evidence="3" id="KW-0479">Metal-binding</keyword>
<accession>A0A9X2KND0</accession>
<dbReference type="PANTHER" id="PTHR43756:SF5">
    <property type="entry name" value="CHOLINE MONOOXYGENASE, CHLOROPLASTIC"/>
    <property type="match status" value="1"/>
</dbReference>
<keyword evidence="2" id="KW-0001">2Fe-2S</keyword>
<keyword evidence="4" id="KW-0560">Oxidoreductase</keyword>
<dbReference type="InterPro" id="IPR017941">
    <property type="entry name" value="Rieske_2Fe-2S"/>
</dbReference>
<dbReference type="Pfam" id="PF00848">
    <property type="entry name" value="Ring_hydroxyl_A"/>
    <property type="match status" value="1"/>
</dbReference>
<dbReference type="GO" id="GO:0051213">
    <property type="term" value="F:dioxygenase activity"/>
    <property type="evidence" value="ECO:0007669"/>
    <property type="project" value="UniProtKB-KW"/>
</dbReference>